<dbReference type="InterPro" id="IPR038086">
    <property type="entry name" value="DUF2789_sf"/>
</dbReference>
<dbReference type="Proteomes" id="UP001209854">
    <property type="component" value="Unassembled WGS sequence"/>
</dbReference>
<dbReference type="Pfam" id="PF10982">
    <property type="entry name" value="DUF2789"/>
    <property type="match status" value="1"/>
</dbReference>
<protein>
    <submittedName>
        <fullName evidence="1">DUF2789 domain-containing protein</fullName>
    </submittedName>
</protein>
<gene>
    <name evidence="1" type="ORF">NX722_17335</name>
</gene>
<sequence>METFQHDLKSLFSQLGLNNTPEYIEQFIAEHSLTEQQSIFEADFWQPAQKQFLRESHDQDSDWCAVVNEFDVMLRGRK</sequence>
<evidence type="ECO:0000313" key="2">
    <source>
        <dbReference type="Proteomes" id="UP001209854"/>
    </source>
</evidence>
<dbReference type="Gene3D" id="1.10.10.1130">
    <property type="entry name" value="Uncharacterised protein PF10982, DUF2789"/>
    <property type="match status" value="1"/>
</dbReference>
<dbReference type="EMBL" id="JAPFCC010000001">
    <property type="protein sequence ID" value="MCW7554351.1"/>
    <property type="molecule type" value="Genomic_DNA"/>
</dbReference>
<organism evidence="1 2">
    <name type="scientific">Endozoicomonas gorgoniicola</name>
    <dbReference type="NCBI Taxonomy" id="1234144"/>
    <lineage>
        <taxon>Bacteria</taxon>
        <taxon>Pseudomonadati</taxon>
        <taxon>Pseudomonadota</taxon>
        <taxon>Gammaproteobacteria</taxon>
        <taxon>Oceanospirillales</taxon>
        <taxon>Endozoicomonadaceae</taxon>
        <taxon>Endozoicomonas</taxon>
    </lineage>
</organism>
<dbReference type="RefSeq" id="WP_262564092.1">
    <property type="nucleotide sequence ID" value="NZ_JAPFCC010000001.1"/>
</dbReference>
<proteinExistence type="predicted"/>
<evidence type="ECO:0000313" key="1">
    <source>
        <dbReference type="EMBL" id="MCW7554351.1"/>
    </source>
</evidence>
<accession>A0ABT3MY98</accession>
<dbReference type="InterPro" id="IPR021250">
    <property type="entry name" value="DUF2789"/>
</dbReference>
<reference evidence="1 2" key="1">
    <citation type="submission" date="2022-10" db="EMBL/GenBank/DDBJ databases">
        <title>High-quality genome sequences of two octocoral-associated bacteria, Endozoicomonas euniceicola EF212 and Endozoicomonas gorgoniicola PS125.</title>
        <authorList>
            <person name="Chiou Y.-J."/>
            <person name="Chen Y.-H."/>
        </authorList>
    </citation>
    <scope>NUCLEOTIDE SEQUENCE [LARGE SCALE GENOMIC DNA]</scope>
    <source>
        <strain evidence="1 2">PS125</strain>
    </source>
</reference>
<keyword evidence="2" id="KW-1185">Reference proteome</keyword>
<name>A0ABT3MY98_9GAMM</name>
<comment type="caution">
    <text evidence="1">The sequence shown here is derived from an EMBL/GenBank/DDBJ whole genome shotgun (WGS) entry which is preliminary data.</text>
</comment>